<keyword evidence="8" id="KW-1185">Reference proteome</keyword>
<name>A0A849KXS6_9RHOB</name>
<proteinExistence type="predicted"/>
<dbReference type="Gene3D" id="1.10.10.10">
    <property type="entry name" value="Winged helix-like DNA-binding domain superfamily/Winged helix DNA-binding domain"/>
    <property type="match status" value="1"/>
</dbReference>
<dbReference type="GO" id="GO:0003677">
    <property type="term" value="F:DNA binding"/>
    <property type="evidence" value="ECO:0007669"/>
    <property type="project" value="UniProtKB-KW"/>
</dbReference>
<dbReference type="PANTHER" id="PTHR33164:SF5">
    <property type="entry name" value="ORGANIC HYDROPEROXIDE RESISTANCE TRANSCRIPTIONAL REGULATOR"/>
    <property type="match status" value="1"/>
</dbReference>
<dbReference type="SUPFAM" id="SSF46785">
    <property type="entry name" value="Winged helix' DNA-binding domain"/>
    <property type="match status" value="1"/>
</dbReference>
<dbReference type="Pfam" id="PF22381">
    <property type="entry name" value="Staph_reg_Sar_Rot"/>
    <property type="match status" value="1"/>
</dbReference>
<keyword evidence="4" id="KW-0238">DNA-binding</keyword>
<evidence type="ECO:0000259" key="6">
    <source>
        <dbReference type="PROSITE" id="PS50995"/>
    </source>
</evidence>
<dbReference type="PROSITE" id="PS50995">
    <property type="entry name" value="HTH_MARR_2"/>
    <property type="match status" value="1"/>
</dbReference>
<dbReference type="InterPro" id="IPR036390">
    <property type="entry name" value="WH_DNA-bd_sf"/>
</dbReference>
<comment type="caution">
    <text evidence="7">The sequence shown here is derived from an EMBL/GenBank/DDBJ whole genome shotgun (WGS) entry which is preliminary data.</text>
</comment>
<keyword evidence="2" id="KW-0963">Cytoplasm</keyword>
<dbReference type="GO" id="GO:0003700">
    <property type="term" value="F:DNA-binding transcription factor activity"/>
    <property type="evidence" value="ECO:0007669"/>
    <property type="project" value="InterPro"/>
</dbReference>
<evidence type="ECO:0000313" key="7">
    <source>
        <dbReference type="EMBL" id="NNU79457.1"/>
    </source>
</evidence>
<dbReference type="InterPro" id="IPR000835">
    <property type="entry name" value="HTH_MarR-typ"/>
</dbReference>
<evidence type="ECO:0000256" key="2">
    <source>
        <dbReference type="ARBA" id="ARBA00022490"/>
    </source>
</evidence>
<dbReference type="InterPro" id="IPR011991">
    <property type="entry name" value="ArsR-like_HTH"/>
</dbReference>
<organism evidence="7 8">
    <name type="scientific">Halovulum dunhuangense</name>
    <dbReference type="NCBI Taxonomy" id="1505036"/>
    <lineage>
        <taxon>Bacteria</taxon>
        <taxon>Pseudomonadati</taxon>
        <taxon>Pseudomonadota</taxon>
        <taxon>Alphaproteobacteria</taxon>
        <taxon>Rhodobacterales</taxon>
        <taxon>Paracoccaceae</taxon>
        <taxon>Halovulum</taxon>
    </lineage>
</organism>
<sequence>MSERPDPQTLLCFRLYAASHAFTRFYKPILEPLGLTYPQYLVLLALIREDGRSVGALGAELMLDTNTLSPLLKRLEAMGLVSRRRMPEDERRVVVGLTQEGKRIAERAAAIPDCISTCLDMDPQALQTLIDTLGRLGLKLSETTPPRTPS</sequence>
<evidence type="ECO:0000256" key="1">
    <source>
        <dbReference type="ARBA" id="ARBA00004496"/>
    </source>
</evidence>
<comment type="subcellular location">
    <subcellularLocation>
        <location evidence="1">Cytoplasm</location>
    </subcellularLocation>
</comment>
<evidence type="ECO:0000256" key="5">
    <source>
        <dbReference type="ARBA" id="ARBA00023163"/>
    </source>
</evidence>
<dbReference type="AlphaFoldDB" id="A0A849KXS6"/>
<dbReference type="InterPro" id="IPR039422">
    <property type="entry name" value="MarR/SlyA-like"/>
</dbReference>
<dbReference type="CDD" id="cd00090">
    <property type="entry name" value="HTH_ARSR"/>
    <property type="match status" value="1"/>
</dbReference>
<accession>A0A849KXS6</accession>
<reference evidence="7 8" key="1">
    <citation type="submission" date="2020-05" db="EMBL/GenBank/DDBJ databases">
        <title>Gimesia benthica sp. nov., a novel planctomycete isolated from a deep-sea water sample of the Northwest Indian Ocean.</title>
        <authorList>
            <person name="Wang J."/>
            <person name="Ruan C."/>
            <person name="Song L."/>
            <person name="Zhu Y."/>
            <person name="Li A."/>
            <person name="Zheng X."/>
            <person name="Wang L."/>
            <person name="Lu Z."/>
            <person name="Huang Y."/>
            <person name="Du W."/>
            <person name="Zhou Y."/>
            <person name="Huang L."/>
            <person name="Dai X."/>
        </authorList>
    </citation>
    <scope>NUCLEOTIDE SEQUENCE [LARGE SCALE GENOMIC DNA]</scope>
    <source>
        <strain evidence="7 8">YYQ-30</strain>
    </source>
</reference>
<dbReference type="EMBL" id="JABFBC010000001">
    <property type="protein sequence ID" value="NNU79457.1"/>
    <property type="molecule type" value="Genomic_DNA"/>
</dbReference>
<dbReference type="InterPro" id="IPR036388">
    <property type="entry name" value="WH-like_DNA-bd_sf"/>
</dbReference>
<keyword evidence="5" id="KW-0804">Transcription</keyword>
<feature type="domain" description="HTH marR-type" evidence="6">
    <location>
        <begin position="8"/>
        <end position="138"/>
    </location>
</feature>
<dbReference type="GO" id="GO:0005737">
    <property type="term" value="C:cytoplasm"/>
    <property type="evidence" value="ECO:0007669"/>
    <property type="project" value="UniProtKB-SubCell"/>
</dbReference>
<dbReference type="SMART" id="SM00347">
    <property type="entry name" value="HTH_MARR"/>
    <property type="match status" value="1"/>
</dbReference>
<dbReference type="InterPro" id="IPR055166">
    <property type="entry name" value="Transc_reg_Sar_Rot_HTH"/>
</dbReference>
<dbReference type="GO" id="GO:0006950">
    <property type="term" value="P:response to stress"/>
    <property type="evidence" value="ECO:0007669"/>
    <property type="project" value="TreeGrafter"/>
</dbReference>
<dbReference type="RefSeq" id="WP_171322464.1">
    <property type="nucleotide sequence ID" value="NZ_JABFBC010000001.1"/>
</dbReference>
<dbReference type="Proteomes" id="UP000572377">
    <property type="component" value="Unassembled WGS sequence"/>
</dbReference>
<keyword evidence="3" id="KW-0805">Transcription regulation</keyword>
<gene>
    <name evidence="7" type="ORF">HMH01_03305</name>
</gene>
<dbReference type="PANTHER" id="PTHR33164">
    <property type="entry name" value="TRANSCRIPTIONAL REGULATOR, MARR FAMILY"/>
    <property type="match status" value="1"/>
</dbReference>
<protein>
    <submittedName>
        <fullName evidence="7">MarR family transcriptional regulator</fullName>
    </submittedName>
</protein>
<evidence type="ECO:0000256" key="3">
    <source>
        <dbReference type="ARBA" id="ARBA00023015"/>
    </source>
</evidence>
<evidence type="ECO:0000313" key="8">
    <source>
        <dbReference type="Proteomes" id="UP000572377"/>
    </source>
</evidence>
<evidence type="ECO:0000256" key="4">
    <source>
        <dbReference type="ARBA" id="ARBA00023125"/>
    </source>
</evidence>